<evidence type="ECO:0000313" key="3">
    <source>
        <dbReference type="Proteomes" id="UP000570474"/>
    </source>
</evidence>
<protein>
    <submittedName>
        <fullName evidence="2">Uncharacterized protein</fullName>
    </submittedName>
</protein>
<organism evidence="2 3">
    <name type="scientific">Chitinophaga varians</name>
    <dbReference type="NCBI Taxonomy" id="2202339"/>
    <lineage>
        <taxon>Bacteria</taxon>
        <taxon>Pseudomonadati</taxon>
        <taxon>Bacteroidota</taxon>
        <taxon>Chitinophagia</taxon>
        <taxon>Chitinophagales</taxon>
        <taxon>Chitinophagaceae</taxon>
        <taxon>Chitinophaga</taxon>
    </lineage>
</organism>
<feature type="region of interest" description="Disordered" evidence="1">
    <location>
        <begin position="18"/>
        <end position="86"/>
    </location>
</feature>
<comment type="caution">
    <text evidence="2">The sequence shown here is derived from an EMBL/GenBank/DDBJ whole genome shotgun (WGS) entry which is preliminary data.</text>
</comment>
<keyword evidence="3" id="KW-1185">Reference proteome</keyword>
<dbReference type="EMBL" id="JABAIA010000001">
    <property type="protein sequence ID" value="NLR64265.1"/>
    <property type="molecule type" value="Genomic_DNA"/>
</dbReference>
<gene>
    <name evidence="2" type="ORF">HGH92_08100</name>
</gene>
<reference evidence="2 3" key="1">
    <citation type="submission" date="2020-04" db="EMBL/GenBank/DDBJ databases">
        <authorList>
            <person name="Yin C."/>
        </authorList>
    </citation>
    <scope>NUCLEOTIDE SEQUENCE [LARGE SCALE GENOMIC DNA]</scope>
    <source>
        <strain evidence="2 3">Ae27</strain>
    </source>
</reference>
<evidence type="ECO:0000313" key="2">
    <source>
        <dbReference type="EMBL" id="NLR64265.1"/>
    </source>
</evidence>
<name>A0A847RTS7_9BACT</name>
<dbReference type="Proteomes" id="UP000570474">
    <property type="component" value="Unassembled WGS sequence"/>
</dbReference>
<proteinExistence type="predicted"/>
<evidence type="ECO:0000256" key="1">
    <source>
        <dbReference type="SAM" id="MobiDB-lite"/>
    </source>
</evidence>
<dbReference type="RefSeq" id="WP_168870214.1">
    <property type="nucleotide sequence ID" value="NZ_JABAIA010000001.1"/>
</dbReference>
<dbReference type="AlphaFoldDB" id="A0A847RTS7"/>
<sequence>MSNSGTKVSKIIKKTRFFRKKGRPIQASNHHSAKHPDSPGKLYRAKRIKSSQNQDIPRPEGIKPIVEPQVPGHKTAEIGNSGTKMSKTAQKTTFFRKI</sequence>
<accession>A0A847RTS7</accession>